<name>A0ABT5Y9H5_9GAMM</name>
<organism evidence="1 2">
    <name type="scientific">Marinobacter iranensis</name>
    <dbReference type="NCBI Taxonomy" id="2962607"/>
    <lineage>
        <taxon>Bacteria</taxon>
        <taxon>Pseudomonadati</taxon>
        <taxon>Pseudomonadota</taxon>
        <taxon>Gammaproteobacteria</taxon>
        <taxon>Pseudomonadales</taxon>
        <taxon>Marinobacteraceae</taxon>
        <taxon>Marinobacter</taxon>
    </lineage>
</organism>
<accession>A0ABT5Y9H5</accession>
<evidence type="ECO:0000313" key="1">
    <source>
        <dbReference type="EMBL" id="MDF0750328.1"/>
    </source>
</evidence>
<reference evidence="1" key="1">
    <citation type="submission" date="2022-07" db="EMBL/GenBank/DDBJ databases">
        <title>Marinobacter iranensis a new bacterium isolate from a hipersaline lake in Iran.</title>
        <authorList>
            <person name="Mohammad A.M.A."/>
            <person name="Cristina S.-P."/>
            <person name="Antonio V."/>
        </authorList>
    </citation>
    <scope>NUCLEOTIDE SEQUENCE</scope>
    <source>
        <strain evidence="1">71-i</strain>
    </source>
</reference>
<sequence>MHTQSSQTYRKHYVAGHEQQCFASMMAMRHLVACYQGAVIRHRKRLIVALKQMENLK</sequence>
<protein>
    <submittedName>
        <fullName evidence="1">Uncharacterized protein</fullName>
    </submittedName>
</protein>
<keyword evidence="2" id="KW-1185">Reference proteome</keyword>
<proteinExistence type="predicted"/>
<dbReference type="RefSeq" id="WP_275705859.1">
    <property type="nucleotide sequence ID" value="NZ_JANCMW010000004.1"/>
</dbReference>
<dbReference type="EMBL" id="JANCMW010000004">
    <property type="protein sequence ID" value="MDF0750328.1"/>
    <property type="molecule type" value="Genomic_DNA"/>
</dbReference>
<dbReference type="Proteomes" id="UP001143391">
    <property type="component" value="Unassembled WGS sequence"/>
</dbReference>
<evidence type="ECO:0000313" key="2">
    <source>
        <dbReference type="Proteomes" id="UP001143391"/>
    </source>
</evidence>
<comment type="caution">
    <text evidence="1">The sequence shown here is derived from an EMBL/GenBank/DDBJ whole genome shotgun (WGS) entry which is preliminary data.</text>
</comment>
<gene>
    <name evidence="1" type="ORF">NLU14_08800</name>
</gene>